<keyword evidence="1" id="KW-0175">Coiled coil</keyword>
<feature type="coiled-coil region" evidence="1">
    <location>
        <begin position="736"/>
        <end position="763"/>
    </location>
</feature>
<protein>
    <recommendedName>
        <fullName evidence="4">Dynamin GTPase</fullName>
    </recommendedName>
</protein>
<feature type="coiled-coil region" evidence="1">
    <location>
        <begin position="273"/>
        <end position="300"/>
    </location>
</feature>
<accession>A0A8X8X453</accession>
<evidence type="ECO:0008006" key="4">
    <source>
        <dbReference type="Google" id="ProtNLM"/>
    </source>
</evidence>
<feature type="coiled-coil region" evidence="1">
    <location>
        <begin position="512"/>
        <end position="539"/>
    </location>
</feature>
<keyword evidence="3" id="KW-1185">Reference proteome</keyword>
<reference evidence="2" key="2">
    <citation type="submission" date="2020-08" db="EMBL/GenBank/DDBJ databases">
        <title>Plant Genome Project.</title>
        <authorList>
            <person name="Zhang R.-G."/>
        </authorList>
    </citation>
    <scope>NUCLEOTIDE SEQUENCE</scope>
    <source>
        <strain evidence="2">Huo1</strain>
        <tissue evidence="2">Leaf</tissue>
    </source>
</reference>
<sequence length="1290" mass="144926">MLLPTVQAQSFADLFLHHLALFIYSKSGSVLCPSMLPEADTTYMELLDLKPLPVTALANGTYEELYRYIHFNPIQTKTPGHDELSRLGEKMVHSSEGKRALARKVQPLLAHLPGSSGDATFDAAASGPNLSYGDSRSNCLSRRNSDPFHNGDINPGADEHPSICHLLLHHLHLFIYSKVYLTITLEKMAKGDAQKLYFTALTTYIELLDLKPLLVTALANGTYEELYRYIHFNPIQTKTPGHDELSRLGEKMVHSSEGKRALARVLCHELHDNAQSMERIEELLQEDQNVKRRKERIRKQSSILSKLTTQLCINDNLAAAASTYSNEGDLFYDYKSVYSYKFKVQPLLAHLPGSSGDATFDAAASGPNLSYGDSRSNCLSRRNSDPFHNGDINPGADEHPSICHLLLHHLHLFIYSKVYLTITLEKMAKGDAQKLYFTALTTYMELLDLKPLLVTALANGTYQELYRYIHFNPIQTKTPGHDELSRLGEKMVHSSEGKRALARVLCHELHDNAQSMERIEELLQEDQNVKRRKERIQKQSSILSKLTTQLCINDNLAAAASTYSNKKVQPLLAHLPGSSGDATFDAAASGPNLSYGDSRSNCLSRRNSDPFHNGDINPGADEHPSICHLLLHHLHLFIYSKVYLTITLEKMAKGDAQKLYFTALTTYMEFLDLKPLLVTALANGTYEELYRYIHFNPIQTKTPGHDELSRLGEKMVHSSEGKRALARVLCHELHDNAQSMERIEELLQEDQNVKRRKERIQKQSSILSKLTTQLCINDNLAAAASTYSNEGDLFYDYKSVYSYKFKVQPLLAHLPGSSGDAKFDAAASGPNLSYGDSRSNCLSRRNSDPFHNGDINPGADEHPSICHLLLHHLHLFIYSKVYLTITLEKMAKGDAQKLYFTALTTYMELLDLKPLLVTALANGTYEELYRYIHFNPIQTKKVQPLLAHLPGSSGDATFDAAASGPNLSYGDSRSNCLSRRNSDPFHNGDINPGADEHPSICHLLLHHLHLFIYSKVYLTITLEKMAKGDAQKLYFTAPTTYMELLDLKPLLVTALANGTYQELYRYIHFNPIQTKTPGQDELSRLGEKMVHSSEGKRALARVLCHELHDKFLQHGLAQSMERIEELLQEDQNVKRRKERIQKQSSILSKLTTQLCINDNLAAAASTYSNEGDLFYDYKSVYSYKFKVQPLLAHLPGSSGDATFDAAASGPNLSYGDSRSNCLSRRNSDPFHNGDINPGADEHPSICHLLLHHLHLFIYSKVYLTITLEKMAKGDAQKLYFTVPIFEPHPP</sequence>
<dbReference type="EMBL" id="PNBA02000012">
    <property type="protein sequence ID" value="KAG6405814.1"/>
    <property type="molecule type" value="Genomic_DNA"/>
</dbReference>
<reference evidence="2" key="1">
    <citation type="submission" date="2018-01" db="EMBL/GenBank/DDBJ databases">
        <authorList>
            <person name="Mao J.F."/>
        </authorList>
    </citation>
    <scope>NUCLEOTIDE SEQUENCE</scope>
    <source>
        <strain evidence="2">Huo1</strain>
        <tissue evidence="2">Leaf</tissue>
    </source>
</reference>
<gene>
    <name evidence="2" type="ORF">SASPL_133408</name>
</gene>
<evidence type="ECO:0000313" key="2">
    <source>
        <dbReference type="EMBL" id="KAG6405814.1"/>
    </source>
</evidence>
<evidence type="ECO:0000256" key="1">
    <source>
        <dbReference type="SAM" id="Coils"/>
    </source>
</evidence>
<dbReference type="Proteomes" id="UP000298416">
    <property type="component" value="Unassembled WGS sequence"/>
</dbReference>
<organism evidence="2">
    <name type="scientific">Salvia splendens</name>
    <name type="common">Scarlet sage</name>
    <dbReference type="NCBI Taxonomy" id="180675"/>
    <lineage>
        <taxon>Eukaryota</taxon>
        <taxon>Viridiplantae</taxon>
        <taxon>Streptophyta</taxon>
        <taxon>Embryophyta</taxon>
        <taxon>Tracheophyta</taxon>
        <taxon>Spermatophyta</taxon>
        <taxon>Magnoliopsida</taxon>
        <taxon>eudicotyledons</taxon>
        <taxon>Gunneridae</taxon>
        <taxon>Pentapetalae</taxon>
        <taxon>asterids</taxon>
        <taxon>lamiids</taxon>
        <taxon>Lamiales</taxon>
        <taxon>Lamiaceae</taxon>
        <taxon>Nepetoideae</taxon>
        <taxon>Mentheae</taxon>
        <taxon>Salviinae</taxon>
        <taxon>Salvia</taxon>
        <taxon>Salvia subgen. Calosphace</taxon>
        <taxon>core Calosphace</taxon>
    </lineage>
</organism>
<comment type="caution">
    <text evidence="2">The sequence shown here is derived from an EMBL/GenBank/DDBJ whole genome shotgun (WGS) entry which is preliminary data.</text>
</comment>
<name>A0A8X8X453_SALSN</name>
<feature type="coiled-coil region" evidence="1">
    <location>
        <begin position="1116"/>
        <end position="1143"/>
    </location>
</feature>
<proteinExistence type="predicted"/>
<evidence type="ECO:0000313" key="3">
    <source>
        <dbReference type="Proteomes" id="UP000298416"/>
    </source>
</evidence>